<dbReference type="InterPro" id="IPR011004">
    <property type="entry name" value="Trimer_LpxA-like_sf"/>
</dbReference>
<reference evidence="5 6" key="2">
    <citation type="journal article" date="2014" name="Genome Announc.">
        <title>Complete Genome Sequence of the Subsurface, Mesophilic Sulfate-Reducing Bacterium Desulfovibrio aespoeensis Aspo-2.</title>
        <authorList>
            <person name="Pedersen K."/>
            <person name="Bengtsson A."/>
            <person name="Edlund J."/>
            <person name="Rabe L."/>
            <person name="Hazen T."/>
            <person name="Chakraborty R."/>
            <person name="Goodwin L."/>
            <person name="Shapiro N."/>
        </authorList>
    </citation>
    <scope>NUCLEOTIDE SEQUENCE [LARGE SCALE GENOMIC DNA]</scope>
    <source>
        <strain evidence="6">ATCC 700646 / DSM 10631 / Aspo-2</strain>
    </source>
</reference>
<proteinExistence type="inferred from homology"/>
<evidence type="ECO:0000313" key="5">
    <source>
        <dbReference type="EMBL" id="ADU62176.1"/>
    </source>
</evidence>
<reference evidence="6" key="1">
    <citation type="submission" date="2010-12" db="EMBL/GenBank/DDBJ databases">
        <title>Complete sequence of Desulfovibrio aespoeensis Aspo-2.</title>
        <authorList>
            <consortium name="US DOE Joint Genome Institute"/>
            <person name="Lucas S."/>
            <person name="Copeland A."/>
            <person name="Lapidus A."/>
            <person name="Cheng J.-F."/>
            <person name="Goodwin L."/>
            <person name="Pitluck S."/>
            <person name="Chertkov O."/>
            <person name="Misra M."/>
            <person name="Detter J.C."/>
            <person name="Han C."/>
            <person name="Tapia R."/>
            <person name="Land M."/>
            <person name="Hauser L."/>
            <person name="Kyrpides N."/>
            <person name="Ivanova N."/>
            <person name="Ovchinnikova G."/>
            <person name="Pedersen K."/>
            <person name="Jagevall S."/>
            <person name="Hazen T."/>
            <person name="Woyke T."/>
        </authorList>
    </citation>
    <scope>NUCLEOTIDE SEQUENCE [LARGE SCALE GENOMIC DNA]</scope>
    <source>
        <strain evidence="6">ATCC 700646 / DSM 10631 / Aspo-2</strain>
    </source>
</reference>
<dbReference type="InterPro" id="IPR001451">
    <property type="entry name" value="Hexapep"/>
</dbReference>
<dbReference type="InterPro" id="IPR050179">
    <property type="entry name" value="Trans_hexapeptide_repeat"/>
</dbReference>
<dbReference type="Pfam" id="PF00132">
    <property type="entry name" value="Hexapep"/>
    <property type="match status" value="1"/>
</dbReference>
<dbReference type="PROSITE" id="PS00101">
    <property type="entry name" value="HEXAPEP_TRANSFERASES"/>
    <property type="match status" value="1"/>
</dbReference>
<sequence length="216" mass="23994">MQHPAKENSAEQRLGPEPCVHPTADVADSILGPYVEILENCRVLESALGAYSYLSEGCDVAHAEVGRFVSVAAQVRIGPTNHPTWRAAQHHFTYRSDKYGFGEDEEWLFEWRRAQRTVIGNDVWIGHGAIILPGVRVGHGAVVAAGAVVSRDVAPYAVVGGVPARFIKERFSTAVGERFVRLGWWDWPHDTLALALDDFRRLDAEAFLDKYEKTRG</sequence>
<evidence type="ECO:0000256" key="1">
    <source>
        <dbReference type="ARBA" id="ARBA00007274"/>
    </source>
</evidence>
<organism evidence="5 6">
    <name type="scientific">Pseudodesulfovibrio aespoeensis (strain ATCC 700646 / DSM 10631 / Aspo-2)</name>
    <name type="common">Desulfovibrio aespoeensis</name>
    <dbReference type="NCBI Taxonomy" id="643562"/>
    <lineage>
        <taxon>Bacteria</taxon>
        <taxon>Pseudomonadati</taxon>
        <taxon>Thermodesulfobacteriota</taxon>
        <taxon>Desulfovibrionia</taxon>
        <taxon>Desulfovibrionales</taxon>
        <taxon>Desulfovibrionaceae</taxon>
    </lineage>
</organism>
<dbReference type="NCBIfam" id="TIGR03308">
    <property type="entry name" value="phn_thr-fam"/>
    <property type="match status" value="1"/>
</dbReference>
<dbReference type="InterPro" id="IPR018357">
    <property type="entry name" value="Hexapep_transf_CS"/>
</dbReference>
<dbReference type="eggNOG" id="COG0110">
    <property type="taxonomic scope" value="Bacteria"/>
</dbReference>
<accession>E6VTJ9</accession>
<dbReference type="AlphaFoldDB" id="E6VTJ9"/>
<dbReference type="STRING" id="643562.Daes_1161"/>
<dbReference type="CDD" id="cd03349">
    <property type="entry name" value="LbH_XAT"/>
    <property type="match status" value="1"/>
</dbReference>
<evidence type="ECO:0000256" key="3">
    <source>
        <dbReference type="ARBA" id="ARBA00022737"/>
    </source>
</evidence>
<keyword evidence="4" id="KW-0012">Acyltransferase</keyword>
<keyword evidence="2 5" id="KW-0808">Transferase</keyword>
<dbReference type="Proteomes" id="UP000002191">
    <property type="component" value="Chromosome"/>
</dbReference>
<dbReference type="Gene3D" id="2.160.10.10">
    <property type="entry name" value="Hexapeptide repeat proteins"/>
    <property type="match status" value="1"/>
</dbReference>
<keyword evidence="6" id="KW-1185">Reference proteome</keyword>
<dbReference type="KEGG" id="das:Daes_1161"/>
<evidence type="ECO:0000256" key="4">
    <source>
        <dbReference type="ARBA" id="ARBA00023315"/>
    </source>
</evidence>
<keyword evidence="3" id="KW-0677">Repeat</keyword>
<comment type="similarity">
    <text evidence="1">Belongs to the transferase hexapeptide repeat family.</text>
</comment>
<dbReference type="EMBL" id="CP002431">
    <property type="protein sequence ID" value="ADU62176.1"/>
    <property type="molecule type" value="Genomic_DNA"/>
</dbReference>
<protein>
    <submittedName>
        <fullName evidence="5">Phosphonate metabolim protein, transferase hexapeptide repeat family</fullName>
    </submittedName>
</protein>
<dbReference type="PANTHER" id="PTHR43300">
    <property type="entry name" value="ACETYLTRANSFERASE"/>
    <property type="match status" value="1"/>
</dbReference>
<gene>
    <name evidence="5" type="ordered locus">Daes_1161</name>
</gene>
<name>E6VTJ9_PSEA9</name>
<dbReference type="PANTHER" id="PTHR43300:SF11">
    <property type="entry name" value="ACETYLTRANSFERASE RV3034C-RELATED"/>
    <property type="match status" value="1"/>
</dbReference>
<evidence type="ECO:0000256" key="2">
    <source>
        <dbReference type="ARBA" id="ARBA00022679"/>
    </source>
</evidence>
<dbReference type="GO" id="GO:0016746">
    <property type="term" value="F:acyltransferase activity"/>
    <property type="evidence" value="ECO:0007669"/>
    <property type="project" value="UniProtKB-KW"/>
</dbReference>
<evidence type="ECO:0000313" key="6">
    <source>
        <dbReference type="Proteomes" id="UP000002191"/>
    </source>
</evidence>
<dbReference type="SUPFAM" id="SSF51161">
    <property type="entry name" value="Trimeric LpxA-like enzymes"/>
    <property type="match status" value="1"/>
</dbReference>
<dbReference type="InterPro" id="IPR017694">
    <property type="entry name" value="Phosphonate_tfrase_rpt"/>
</dbReference>
<dbReference type="HOGENOM" id="CLU_051638_5_0_7"/>